<dbReference type="GO" id="GO:0008237">
    <property type="term" value="F:metallopeptidase activity"/>
    <property type="evidence" value="ECO:0007669"/>
    <property type="project" value="UniProtKB-KW"/>
</dbReference>
<sequence length="298" mass="31368">MGKNREMRLTHICCCCLLYQLGFLLNGIVSAIVAEIANVRVGRAGATGALRAGLKLQFAPDREEWEVVFPALWRREPVDAAGGSGGSADSGWVRSVGGGGSARAQAASSSREVRSVAPVPLEEPTEVRSESRLRPLAPSEGEEDEELESQELPRGSSGAAALSPGAPASWQRPPPPQPPPSPPPAQLADPDGDEVLLRIPAFSRDLYLLLRRDGRFLAPRFAVEQRPNPGPGPTGAASAPHPPAQDDAGCFYTGAVLRHPGSLASFSTCGGGLQAIEEIHKKLHGSNLLIWSKSNSSG</sequence>
<gene>
    <name evidence="4" type="primary">ADAMTS19</name>
    <name evidence="4" type="ORF">P7K49_005189</name>
</gene>
<feature type="compositionally biased region" description="Low complexity" evidence="2">
    <location>
        <begin position="150"/>
        <end position="171"/>
    </location>
</feature>
<keyword evidence="4" id="KW-0645">Protease</keyword>
<evidence type="ECO:0000259" key="3">
    <source>
        <dbReference type="Pfam" id="PF01562"/>
    </source>
</evidence>
<protein>
    <submittedName>
        <fullName evidence="4">A disintegrin and metalloproteinase with thrombospondin motifs 19</fullName>
    </submittedName>
</protein>
<feature type="compositionally biased region" description="Pro residues" evidence="2">
    <location>
        <begin position="172"/>
        <end position="185"/>
    </location>
</feature>
<dbReference type="Proteomes" id="UP001266305">
    <property type="component" value="Unassembled WGS sequence"/>
</dbReference>
<reference evidence="4 5" key="1">
    <citation type="submission" date="2023-05" db="EMBL/GenBank/DDBJ databases">
        <title>B98-5 Cell Line De Novo Hybrid Assembly: An Optical Mapping Approach.</title>
        <authorList>
            <person name="Kananen K."/>
            <person name="Auerbach J.A."/>
            <person name="Kautto E."/>
            <person name="Blachly J.S."/>
        </authorList>
    </citation>
    <scope>NUCLEOTIDE SEQUENCE [LARGE SCALE GENOMIC DNA]</scope>
    <source>
        <strain evidence="4">B95-8</strain>
        <tissue evidence="4">Cell line</tissue>
    </source>
</reference>
<evidence type="ECO:0000256" key="2">
    <source>
        <dbReference type="SAM" id="MobiDB-lite"/>
    </source>
</evidence>
<keyword evidence="4" id="KW-0378">Hydrolase</keyword>
<organism evidence="4 5">
    <name type="scientific">Saguinus oedipus</name>
    <name type="common">Cotton-top tamarin</name>
    <name type="synonym">Oedipomidas oedipus</name>
    <dbReference type="NCBI Taxonomy" id="9490"/>
    <lineage>
        <taxon>Eukaryota</taxon>
        <taxon>Metazoa</taxon>
        <taxon>Chordata</taxon>
        <taxon>Craniata</taxon>
        <taxon>Vertebrata</taxon>
        <taxon>Euteleostomi</taxon>
        <taxon>Mammalia</taxon>
        <taxon>Eutheria</taxon>
        <taxon>Euarchontoglires</taxon>
        <taxon>Primates</taxon>
        <taxon>Haplorrhini</taxon>
        <taxon>Platyrrhini</taxon>
        <taxon>Cebidae</taxon>
        <taxon>Callitrichinae</taxon>
        <taxon>Saguinus</taxon>
    </lineage>
</organism>
<feature type="domain" description="Peptidase M12B propeptide" evidence="3">
    <location>
        <begin position="189"/>
        <end position="256"/>
    </location>
</feature>
<comment type="caution">
    <text evidence="4">The sequence shown here is derived from an EMBL/GenBank/DDBJ whole genome shotgun (WGS) entry which is preliminary data.</text>
</comment>
<dbReference type="Pfam" id="PF01562">
    <property type="entry name" value="Pep_M12B_propep"/>
    <property type="match status" value="1"/>
</dbReference>
<feature type="compositionally biased region" description="Acidic residues" evidence="2">
    <location>
        <begin position="140"/>
        <end position="149"/>
    </location>
</feature>
<name>A0ABQ9W9K0_SAGOE</name>
<proteinExistence type="predicted"/>
<dbReference type="InterPro" id="IPR002870">
    <property type="entry name" value="Peptidase_M12B_N"/>
</dbReference>
<evidence type="ECO:0000256" key="1">
    <source>
        <dbReference type="ARBA" id="ARBA00023157"/>
    </source>
</evidence>
<feature type="compositionally biased region" description="Low complexity" evidence="2">
    <location>
        <begin position="102"/>
        <end position="119"/>
    </location>
</feature>
<dbReference type="EMBL" id="JASSZA010000002">
    <property type="protein sequence ID" value="KAK2118302.1"/>
    <property type="molecule type" value="Genomic_DNA"/>
</dbReference>
<feature type="region of interest" description="Disordered" evidence="2">
    <location>
        <begin position="223"/>
        <end position="243"/>
    </location>
</feature>
<accession>A0ABQ9W9K0</accession>
<evidence type="ECO:0000313" key="5">
    <source>
        <dbReference type="Proteomes" id="UP001266305"/>
    </source>
</evidence>
<keyword evidence="5" id="KW-1185">Reference proteome</keyword>
<keyword evidence="4" id="KW-0482">Metalloprotease</keyword>
<keyword evidence="1" id="KW-1015">Disulfide bond</keyword>
<feature type="region of interest" description="Disordered" evidence="2">
    <location>
        <begin position="79"/>
        <end position="191"/>
    </location>
</feature>
<evidence type="ECO:0000313" key="4">
    <source>
        <dbReference type="EMBL" id="KAK2118302.1"/>
    </source>
</evidence>